<dbReference type="Proteomes" id="UP001595615">
    <property type="component" value="Unassembled WGS sequence"/>
</dbReference>
<dbReference type="EMBL" id="JBHRXV010000001">
    <property type="protein sequence ID" value="MFC3711526.1"/>
    <property type="molecule type" value="Genomic_DNA"/>
</dbReference>
<protein>
    <submittedName>
        <fullName evidence="3">Nuclear transport factor 2 family protein</fullName>
    </submittedName>
</protein>
<accession>A0ABV7X5W5</accession>
<evidence type="ECO:0000256" key="1">
    <source>
        <dbReference type="SAM" id="SignalP"/>
    </source>
</evidence>
<keyword evidence="4" id="KW-1185">Reference proteome</keyword>
<organism evidence="3 4">
    <name type="scientific">Sphingoaurantiacus capsulatus</name>
    <dbReference type="NCBI Taxonomy" id="1771310"/>
    <lineage>
        <taxon>Bacteria</taxon>
        <taxon>Pseudomonadati</taxon>
        <taxon>Pseudomonadota</taxon>
        <taxon>Alphaproteobacteria</taxon>
        <taxon>Sphingomonadales</taxon>
        <taxon>Sphingosinicellaceae</taxon>
        <taxon>Sphingoaurantiacus</taxon>
    </lineage>
</organism>
<evidence type="ECO:0000259" key="2">
    <source>
        <dbReference type="Pfam" id="PF14534"/>
    </source>
</evidence>
<keyword evidence="1" id="KW-0732">Signal</keyword>
<name>A0ABV7X5W5_9SPHN</name>
<comment type="caution">
    <text evidence="3">The sequence shown here is derived from an EMBL/GenBank/DDBJ whole genome shotgun (WGS) entry which is preliminary data.</text>
</comment>
<dbReference type="RefSeq" id="WP_380856600.1">
    <property type="nucleotide sequence ID" value="NZ_JBHRXV010000001.1"/>
</dbReference>
<dbReference type="Gene3D" id="3.10.450.50">
    <property type="match status" value="1"/>
</dbReference>
<evidence type="ECO:0000313" key="3">
    <source>
        <dbReference type="EMBL" id="MFC3711526.1"/>
    </source>
</evidence>
<feature type="signal peptide" evidence="1">
    <location>
        <begin position="1"/>
        <end position="20"/>
    </location>
</feature>
<sequence length="139" mass="14777">MRAFAIAALLLVAAPVAAMPADLVAFADAFDKAQLAKNGAALDAMVSDELVFIDGSGQRLGKAAFIAGWTGPDEAFDPITLTDRTMTPLGPDAFVTSAETVLTGTSAGSRFTSRIRFSDTFRKEDGQWRAVHIQVTRLK</sequence>
<dbReference type="Pfam" id="PF14534">
    <property type="entry name" value="DUF4440"/>
    <property type="match status" value="1"/>
</dbReference>
<reference evidence="4" key="1">
    <citation type="journal article" date="2019" name="Int. J. Syst. Evol. Microbiol.">
        <title>The Global Catalogue of Microorganisms (GCM) 10K type strain sequencing project: providing services to taxonomists for standard genome sequencing and annotation.</title>
        <authorList>
            <consortium name="The Broad Institute Genomics Platform"/>
            <consortium name="The Broad Institute Genome Sequencing Center for Infectious Disease"/>
            <person name="Wu L."/>
            <person name="Ma J."/>
        </authorList>
    </citation>
    <scope>NUCLEOTIDE SEQUENCE [LARGE SCALE GENOMIC DNA]</scope>
    <source>
        <strain evidence="4">KCTC 42644</strain>
    </source>
</reference>
<gene>
    <name evidence="3" type="ORF">ACFOMD_03020</name>
</gene>
<evidence type="ECO:0000313" key="4">
    <source>
        <dbReference type="Proteomes" id="UP001595615"/>
    </source>
</evidence>
<proteinExistence type="predicted"/>
<dbReference type="InterPro" id="IPR027843">
    <property type="entry name" value="DUF4440"/>
</dbReference>
<feature type="chain" id="PRO_5045809419" evidence="1">
    <location>
        <begin position="21"/>
        <end position="139"/>
    </location>
</feature>
<dbReference type="SUPFAM" id="SSF54427">
    <property type="entry name" value="NTF2-like"/>
    <property type="match status" value="1"/>
</dbReference>
<dbReference type="InterPro" id="IPR032710">
    <property type="entry name" value="NTF2-like_dom_sf"/>
</dbReference>
<feature type="domain" description="DUF4440" evidence="2">
    <location>
        <begin position="26"/>
        <end position="129"/>
    </location>
</feature>